<evidence type="ECO:0000313" key="2">
    <source>
        <dbReference type="EMBL" id="KON96246.1"/>
    </source>
</evidence>
<dbReference type="Proteomes" id="UP000182836">
    <property type="component" value="Unassembled WGS sequence"/>
</dbReference>
<dbReference type="RefSeq" id="WP_043068971.1">
    <property type="nucleotide sequence ID" value="NZ_BJOA01000057.1"/>
</dbReference>
<evidence type="ECO:0000313" key="5">
    <source>
        <dbReference type="Proteomes" id="UP000182836"/>
    </source>
</evidence>
<evidence type="ECO:0000256" key="1">
    <source>
        <dbReference type="SAM" id="MobiDB-lite"/>
    </source>
</evidence>
<evidence type="ECO:0000313" key="4">
    <source>
        <dbReference type="Proteomes" id="UP000037269"/>
    </source>
</evidence>
<dbReference type="STRING" id="47500.AF333_12910"/>
<feature type="region of interest" description="Disordered" evidence="1">
    <location>
        <begin position="44"/>
        <end position="65"/>
    </location>
</feature>
<reference evidence="2 4" key="1">
    <citation type="submission" date="2015-07" db="EMBL/GenBank/DDBJ databases">
        <title>Fjat-14205 dsm 2895.</title>
        <authorList>
            <person name="Liu B."/>
            <person name="Wang J."/>
            <person name="Zhu Y."/>
            <person name="Liu G."/>
            <person name="Chen Q."/>
            <person name="Chen Z."/>
            <person name="Lan J."/>
            <person name="Che J."/>
            <person name="Ge C."/>
            <person name="Shi H."/>
            <person name="Pan Z."/>
            <person name="Liu X."/>
        </authorList>
    </citation>
    <scope>NUCLEOTIDE SEQUENCE [LARGE SCALE GENOMIC DNA]</scope>
    <source>
        <strain evidence="2 4">DSM 2895</strain>
    </source>
</reference>
<proteinExistence type="predicted"/>
<dbReference type="OrthoDB" id="2382414at2"/>
<protein>
    <recommendedName>
        <fullName evidence="6">DUF2292 domain-containing protein</fullName>
    </recommendedName>
</protein>
<dbReference type="EMBL" id="LGUG01000004">
    <property type="protein sequence ID" value="KON96246.1"/>
    <property type="molecule type" value="Genomic_DNA"/>
</dbReference>
<dbReference type="PATRIC" id="fig|47500.12.peg.6855"/>
<dbReference type="EMBL" id="FNED01000007">
    <property type="protein sequence ID" value="SDI76952.1"/>
    <property type="molecule type" value="Genomic_DNA"/>
</dbReference>
<dbReference type="GeneID" id="42306072"/>
<dbReference type="Pfam" id="PF10055">
    <property type="entry name" value="DUF2292"/>
    <property type="match status" value="1"/>
</dbReference>
<evidence type="ECO:0008006" key="6">
    <source>
        <dbReference type="Google" id="ProtNLM"/>
    </source>
</evidence>
<dbReference type="InterPro" id="IPR018743">
    <property type="entry name" value="DUF2292"/>
</dbReference>
<sequence>MNNPKELQPHWSDIIAEALKGLDYGSLNITVHEGQIVQIDRTEKQRFPLQKKTGAKHHSNVSSWK</sequence>
<keyword evidence="4" id="KW-1185">Reference proteome</keyword>
<gene>
    <name evidence="2" type="ORF">AF333_12910</name>
    <name evidence="3" type="ORF">SAMN04487909_107158</name>
</gene>
<organism evidence="2 4">
    <name type="scientific">Aneurinibacillus migulanus</name>
    <name type="common">Bacillus migulanus</name>
    <dbReference type="NCBI Taxonomy" id="47500"/>
    <lineage>
        <taxon>Bacteria</taxon>
        <taxon>Bacillati</taxon>
        <taxon>Bacillota</taxon>
        <taxon>Bacilli</taxon>
        <taxon>Bacillales</taxon>
        <taxon>Paenibacillaceae</taxon>
        <taxon>Aneurinibacillus group</taxon>
        <taxon>Aneurinibacillus</taxon>
    </lineage>
</organism>
<dbReference type="AlphaFoldDB" id="A0A0D1XE09"/>
<accession>A0A0D1XE09</accession>
<evidence type="ECO:0000313" key="3">
    <source>
        <dbReference type="EMBL" id="SDI76952.1"/>
    </source>
</evidence>
<reference evidence="3 5" key="2">
    <citation type="submission" date="2016-10" db="EMBL/GenBank/DDBJ databases">
        <authorList>
            <person name="de Groot N.N."/>
        </authorList>
    </citation>
    <scope>NUCLEOTIDE SEQUENCE [LARGE SCALE GENOMIC DNA]</scope>
    <source>
        <strain evidence="3 5">DSM 2895</strain>
    </source>
</reference>
<dbReference type="Proteomes" id="UP000037269">
    <property type="component" value="Unassembled WGS sequence"/>
</dbReference>
<name>A0A0D1XE09_ANEMI</name>